<dbReference type="SUPFAM" id="SSF48403">
    <property type="entry name" value="Ankyrin repeat"/>
    <property type="match status" value="1"/>
</dbReference>
<dbReference type="Pfam" id="PF06985">
    <property type="entry name" value="HET"/>
    <property type="match status" value="1"/>
</dbReference>
<feature type="repeat" description="ANK" evidence="1">
    <location>
        <begin position="724"/>
        <end position="756"/>
    </location>
</feature>
<feature type="repeat" description="ANK" evidence="1">
    <location>
        <begin position="691"/>
        <end position="723"/>
    </location>
</feature>
<sequence>MRLINVDTLKIQQFFGTRIPPYAILSHRWGDDDEEVSFSDMTNGSTEKTGMAKVIGCCNQAKKDQINYVWIDTCCIDKTSSKELDEAINSMFQWYRRASVCYTYMVDIPTDEDVWDPASKFYSSSWFQRGWTLQELLAPVELRFYDHAWNFIGNKADLASEIENITDIPRKFLLGWVDFHQASVAQRMSWAAKRETKREEDIAYCLLGIFNVTMPMIYGEGGKAFERLQLKIMEQTTDDSIFSWGISQARPSEQISTEDESISAGVFASSPRDFAPCGNIVPHTQGPKPTGTFTVSGGYVHTSLILRNCKNGMTYGMLNCCFENSEHEVIAIPLLPTSSANEYIRPQSHGSTVVETPSVEESSQNIRIRMDRQVRSVQPAAGELSWLHVGGHQKLKLRLSETRPSLEWRRGRALLTHPGDNSTNSTQFLRFSSDIAESDDLVVILELRDTDGVLSVRSDIIATPRILETEYVEKSLEYMNAESRRLTSANNRVMVVTVALTVEVLYQERIYSVRLSRTKNAPRTSNEHPPIVRANAKYWFMYHLERELRTHEAQDEACQDISVLVSRRRSHEATIREIEEEERKLAVKKQRAIDLLMRDSKVIREKETEMKRNMVIETEFRCERRRFQDIIDDKTISSDSNAVSREDPRCLSRDGECVRGPGNWFEKIIQDRLERVPKLYLWPVEAGHVMTHRVPLLWAAVNGKADIAKLLLENGSSIEVTNEDGATALSSAASLGRTQMVKLLLEHGAQLETRDLYHETPLFSAVRGNWTETAALLVDHGADIEARNNAGDTPLLLAQWDGHLSIGFLHGVNSATDKQVVTTNGPDASQGSVKFSTIAAPHIMATSQNYHIAMTAIATEAIATPRLFITLAQLHGQIATTLKPTTLNHLHPRITAAPTMPALNVTDRLVSLANHVVKRHLVETKPNLAVSPPRATVLGGKDNDFIPPYWLFLLLPVGLAFFLFYRCIKFYQFSPLGEDRLNYADQTCIEAERERWKYTPPWKPKAKTKKATTT</sequence>
<dbReference type="Pfam" id="PF00023">
    <property type="entry name" value="Ank"/>
    <property type="match status" value="1"/>
</dbReference>
<keyword evidence="3" id="KW-1133">Transmembrane helix</keyword>
<dbReference type="OrthoDB" id="194358at2759"/>
<dbReference type="Proteomes" id="UP000266234">
    <property type="component" value="Unassembled WGS sequence"/>
</dbReference>
<dbReference type="InterPro" id="IPR058525">
    <property type="entry name" value="DUF8212"/>
</dbReference>
<keyword evidence="7" id="KW-1185">Reference proteome</keyword>
<protein>
    <submittedName>
        <fullName evidence="6">Uncharacterized protein</fullName>
    </submittedName>
</protein>
<dbReference type="PROSITE" id="PS50088">
    <property type="entry name" value="ANK_REPEAT"/>
    <property type="match status" value="3"/>
</dbReference>
<keyword evidence="3" id="KW-0812">Transmembrane</keyword>
<dbReference type="Pfam" id="PF12796">
    <property type="entry name" value="Ank_2"/>
    <property type="match status" value="1"/>
</dbReference>
<feature type="domain" description="DUF8212" evidence="5">
    <location>
        <begin position="223"/>
        <end position="280"/>
    </location>
</feature>
<dbReference type="Pfam" id="PF26640">
    <property type="entry name" value="DUF8212"/>
    <property type="match status" value="1"/>
</dbReference>
<evidence type="ECO:0000256" key="3">
    <source>
        <dbReference type="SAM" id="Phobius"/>
    </source>
</evidence>
<reference evidence="6 7" key="1">
    <citation type="journal article" date="2018" name="PLoS Pathog.">
        <title>Evolution of structural diversity of trichothecenes, a family of toxins produced by plant pathogenic and entomopathogenic fungi.</title>
        <authorList>
            <person name="Proctor R.H."/>
            <person name="McCormick S.P."/>
            <person name="Kim H.S."/>
            <person name="Cardoza R.E."/>
            <person name="Stanley A.M."/>
            <person name="Lindo L."/>
            <person name="Kelly A."/>
            <person name="Brown D.W."/>
            <person name="Lee T."/>
            <person name="Vaughan M.M."/>
            <person name="Alexander N.J."/>
            <person name="Busman M."/>
            <person name="Gutierrez S."/>
        </authorList>
    </citation>
    <scope>NUCLEOTIDE SEQUENCE [LARGE SCALE GENOMIC DNA]</scope>
    <source>
        <strain evidence="6 7">NRRL 20695</strain>
    </source>
</reference>
<dbReference type="PANTHER" id="PTHR10622:SF10">
    <property type="entry name" value="HET DOMAIN-CONTAINING PROTEIN"/>
    <property type="match status" value="1"/>
</dbReference>
<comment type="caution">
    <text evidence="6">The sequence shown here is derived from an EMBL/GenBank/DDBJ whole genome shotgun (WGS) entry which is preliminary data.</text>
</comment>
<keyword evidence="3" id="KW-0472">Membrane</keyword>
<gene>
    <name evidence="6" type="ORF">FLONG3_3458</name>
</gene>
<dbReference type="PROSITE" id="PS50297">
    <property type="entry name" value="ANK_REP_REGION"/>
    <property type="match status" value="3"/>
</dbReference>
<evidence type="ECO:0000256" key="1">
    <source>
        <dbReference type="PROSITE-ProRule" id="PRU00023"/>
    </source>
</evidence>
<dbReference type="PANTHER" id="PTHR10622">
    <property type="entry name" value="HET DOMAIN-CONTAINING PROTEIN"/>
    <property type="match status" value="1"/>
</dbReference>
<keyword evidence="2" id="KW-0175">Coiled coil</keyword>
<dbReference type="SMART" id="SM00248">
    <property type="entry name" value="ANK"/>
    <property type="match status" value="3"/>
</dbReference>
<name>A0A395T1X8_9HYPO</name>
<proteinExistence type="predicted"/>
<keyword evidence="1" id="KW-0040">ANK repeat</keyword>
<evidence type="ECO:0000313" key="7">
    <source>
        <dbReference type="Proteomes" id="UP000266234"/>
    </source>
</evidence>
<dbReference type="EMBL" id="PXOG01000070">
    <property type="protein sequence ID" value="RGP78322.1"/>
    <property type="molecule type" value="Genomic_DNA"/>
</dbReference>
<feature type="domain" description="Heterokaryon incompatibility" evidence="4">
    <location>
        <begin position="22"/>
        <end position="106"/>
    </location>
</feature>
<dbReference type="STRING" id="694270.A0A395T1X8"/>
<feature type="coiled-coil region" evidence="2">
    <location>
        <begin position="561"/>
        <end position="591"/>
    </location>
</feature>
<dbReference type="InterPro" id="IPR036770">
    <property type="entry name" value="Ankyrin_rpt-contain_sf"/>
</dbReference>
<evidence type="ECO:0000259" key="5">
    <source>
        <dbReference type="Pfam" id="PF26640"/>
    </source>
</evidence>
<accession>A0A395T1X8</accession>
<feature type="repeat" description="ANK" evidence="1">
    <location>
        <begin position="757"/>
        <end position="789"/>
    </location>
</feature>
<dbReference type="AlphaFoldDB" id="A0A395T1X8"/>
<evidence type="ECO:0000259" key="4">
    <source>
        <dbReference type="Pfam" id="PF06985"/>
    </source>
</evidence>
<dbReference type="InterPro" id="IPR002110">
    <property type="entry name" value="Ankyrin_rpt"/>
</dbReference>
<evidence type="ECO:0000313" key="6">
    <source>
        <dbReference type="EMBL" id="RGP78322.1"/>
    </source>
</evidence>
<organism evidence="6 7">
    <name type="scientific">Fusarium longipes</name>
    <dbReference type="NCBI Taxonomy" id="694270"/>
    <lineage>
        <taxon>Eukaryota</taxon>
        <taxon>Fungi</taxon>
        <taxon>Dikarya</taxon>
        <taxon>Ascomycota</taxon>
        <taxon>Pezizomycotina</taxon>
        <taxon>Sordariomycetes</taxon>
        <taxon>Hypocreomycetidae</taxon>
        <taxon>Hypocreales</taxon>
        <taxon>Nectriaceae</taxon>
        <taxon>Fusarium</taxon>
    </lineage>
</organism>
<dbReference type="Gene3D" id="1.25.40.20">
    <property type="entry name" value="Ankyrin repeat-containing domain"/>
    <property type="match status" value="1"/>
</dbReference>
<evidence type="ECO:0000256" key="2">
    <source>
        <dbReference type="SAM" id="Coils"/>
    </source>
</evidence>
<feature type="transmembrane region" description="Helical" evidence="3">
    <location>
        <begin position="949"/>
        <end position="968"/>
    </location>
</feature>
<dbReference type="InterPro" id="IPR010730">
    <property type="entry name" value="HET"/>
</dbReference>